<dbReference type="PRINTS" id="PR00114">
    <property type="entry name" value="STPHPHTASE"/>
</dbReference>
<evidence type="ECO:0000313" key="7">
    <source>
        <dbReference type="EMBL" id="EGR27725.1"/>
    </source>
</evidence>
<dbReference type="eggNOG" id="KOG0371">
    <property type="taxonomic scope" value="Eukaryota"/>
</dbReference>
<dbReference type="RefSeq" id="XP_004025177.1">
    <property type="nucleotide sequence ID" value="XM_004025128.1"/>
</dbReference>
<keyword evidence="5" id="KW-0812">Transmembrane</keyword>
<feature type="transmembrane region" description="Helical" evidence="5">
    <location>
        <begin position="219"/>
        <end position="235"/>
    </location>
</feature>
<dbReference type="EMBL" id="GL984329">
    <property type="protein sequence ID" value="EGR27725.1"/>
    <property type="molecule type" value="Genomic_DNA"/>
</dbReference>
<dbReference type="InterPro" id="IPR006186">
    <property type="entry name" value="Ser/Thr-sp_prot-phosphatase"/>
</dbReference>
<keyword evidence="4" id="KW-0464">Manganese</keyword>
<evidence type="ECO:0000256" key="5">
    <source>
        <dbReference type="SAM" id="Phobius"/>
    </source>
</evidence>
<dbReference type="SUPFAM" id="SSF56300">
    <property type="entry name" value="Metallo-dependent phosphatases"/>
    <property type="match status" value="1"/>
</dbReference>
<evidence type="ECO:0000256" key="3">
    <source>
        <dbReference type="ARBA" id="ARBA00022801"/>
    </source>
</evidence>
<dbReference type="SMART" id="SM00156">
    <property type="entry name" value="PP2Ac"/>
    <property type="match status" value="1"/>
</dbReference>
<keyword evidence="5" id="KW-1133">Transmembrane helix</keyword>
<dbReference type="OMA" id="EGYNWGQ"/>
<organism evidence="7 8">
    <name type="scientific">Ichthyophthirius multifiliis</name>
    <name type="common">White spot disease agent</name>
    <name type="synonym">Ich</name>
    <dbReference type="NCBI Taxonomy" id="5932"/>
    <lineage>
        <taxon>Eukaryota</taxon>
        <taxon>Sar</taxon>
        <taxon>Alveolata</taxon>
        <taxon>Ciliophora</taxon>
        <taxon>Intramacronucleata</taxon>
        <taxon>Oligohymenophorea</taxon>
        <taxon>Hymenostomatida</taxon>
        <taxon>Ophryoglenina</taxon>
        <taxon>Ichthyophthirius</taxon>
    </lineage>
</organism>
<dbReference type="InParanoid" id="G0R478"/>
<keyword evidence="2" id="KW-0479">Metal-binding</keyword>
<dbReference type="OrthoDB" id="1930084at2759"/>
<keyword evidence="5" id="KW-0472">Membrane</keyword>
<dbReference type="GO" id="GO:0004722">
    <property type="term" value="F:protein serine/threonine phosphatase activity"/>
    <property type="evidence" value="ECO:0007669"/>
    <property type="project" value="UniProtKB-EC"/>
</dbReference>
<evidence type="ECO:0000313" key="8">
    <source>
        <dbReference type="Proteomes" id="UP000008983"/>
    </source>
</evidence>
<gene>
    <name evidence="7" type="ORF">IMG5_190200</name>
</gene>
<dbReference type="InterPro" id="IPR004843">
    <property type="entry name" value="Calcineurin-like_PHP"/>
</dbReference>
<proteinExistence type="predicted"/>
<keyword evidence="8" id="KW-1185">Reference proteome</keyword>
<dbReference type="AlphaFoldDB" id="G0R478"/>
<protein>
    <recommendedName>
        <fullName evidence="1">protein-serine/threonine phosphatase</fullName>
        <ecNumber evidence="1">3.1.3.16</ecNumber>
    </recommendedName>
</protein>
<dbReference type="GO" id="GO:0046872">
    <property type="term" value="F:metal ion binding"/>
    <property type="evidence" value="ECO:0007669"/>
    <property type="project" value="UniProtKB-KW"/>
</dbReference>
<dbReference type="EC" id="3.1.3.16" evidence="1"/>
<evidence type="ECO:0000256" key="2">
    <source>
        <dbReference type="ARBA" id="ARBA00022723"/>
    </source>
</evidence>
<dbReference type="Gene3D" id="3.60.21.10">
    <property type="match status" value="1"/>
</dbReference>
<dbReference type="PANTHER" id="PTHR45619">
    <property type="entry name" value="SERINE/THREONINE-PROTEIN PHOSPHATASE PP2A-RELATED"/>
    <property type="match status" value="1"/>
</dbReference>
<dbReference type="InterPro" id="IPR029052">
    <property type="entry name" value="Metallo-depent_PP-like"/>
</dbReference>
<evidence type="ECO:0000256" key="4">
    <source>
        <dbReference type="ARBA" id="ARBA00023211"/>
    </source>
</evidence>
<feature type="domain" description="Serine/threonine specific protein phosphatases" evidence="6">
    <location>
        <begin position="20"/>
        <end position="253"/>
    </location>
</feature>
<dbReference type="Pfam" id="PF00149">
    <property type="entry name" value="Metallophos"/>
    <property type="match status" value="1"/>
</dbReference>
<dbReference type="InterPro" id="IPR047129">
    <property type="entry name" value="PPA2-like"/>
</dbReference>
<evidence type="ECO:0000256" key="1">
    <source>
        <dbReference type="ARBA" id="ARBA00013081"/>
    </source>
</evidence>
<name>G0R478_ICHMU</name>
<sequence length="253" mass="29750">MTSIQNLDKQIAQLYQCKYLSELEVKLLCEKAKEILSQESNVQPVRSPVTICGDIHGQLYDLLELFKIGGKCPETNYLFTGDYVDRGFFIYFQIQIINYLYQGFSSIECVSLLFSLKVRYPDRIFLTRGNHESRTTTQVYGFYDESVRKYGNANVWKYFTEVFDYLPLTSLVEGKIFCLHGGLSPSLDTLDSIRQLDRVQEIPQEGPMCDLLWSDPDNISGFFFFLFYFFLFLFFRMEKIASRCRIYFRIRNI</sequence>
<reference evidence="7 8" key="1">
    <citation type="submission" date="2011-07" db="EMBL/GenBank/DDBJ databases">
        <authorList>
            <person name="Coyne R."/>
            <person name="Brami D."/>
            <person name="Johnson J."/>
            <person name="Hostetler J."/>
            <person name="Hannick L."/>
            <person name="Clark T."/>
            <person name="Cassidy-Hanley D."/>
            <person name="Inman J."/>
        </authorList>
    </citation>
    <scope>NUCLEOTIDE SEQUENCE [LARGE SCALE GENOMIC DNA]</scope>
    <source>
        <strain evidence="7 8">G5</strain>
    </source>
</reference>
<dbReference type="Proteomes" id="UP000008983">
    <property type="component" value="Unassembled WGS sequence"/>
</dbReference>
<keyword evidence="3 7" id="KW-0378">Hydrolase</keyword>
<dbReference type="STRING" id="857967.G0R478"/>
<accession>G0R478</accession>
<dbReference type="GeneID" id="14903800"/>
<evidence type="ECO:0000259" key="6">
    <source>
        <dbReference type="SMART" id="SM00156"/>
    </source>
</evidence>